<reference evidence="6 9" key="1">
    <citation type="journal article" date="2011" name="Nature">
        <title>The Medicago genome provides insight into the evolution of rhizobial symbioses.</title>
        <authorList>
            <person name="Young N.D."/>
            <person name="Debelle F."/>
            <person name="Oldroyd G.E."/>
            <person name="Geurts R."/>
            <person name="Cannon S.B."/>
            <person name="Udvardi M.K."/>
            <person name="Benedito V.A."/>
            <person name="Mayer K.F."/>
            <person name="Gouzy J."/>
            <person name="Schoof H."/>
            <person name="Van de Peer Y."/>
            <person name="Proost S."/>
            <person name="Cook D.R."/>
            <person name="Meyers B.C."/>
            <person name="Spannagl M."/>
            <person name="Cheung F."/>
            <person name="De Mita S."/>
            <person name="Krishnakumar V."/>
            <person name="Gundlach H."/>
            <person name="Zhou S."/>
            <person name="Mudge J."/>
            <person name="Bharti A.K."/>
            <person name="Murray J.D."/>
            <person name="Naoumkina M.A."/>
            <person name="Rosen B."/>
            <person name="Silverstein K.A."/>
            <person name="Tang H."/>
            <person name="Rombauts S."/>
            <person name="Zhao P.X."/>
            <person name="Zhou P."/>
            <person name="Barbe V."/>
            <person name="Bardou P."/>
            <person name="Bechner M."/>
            <person name="Bellec A."/>
            <person name="Berger A."/>
            <person name="Berges H."/>
            <person name="Bidwell S."/>
            <person name="Bisseling T."/>
            <person name="Choisne N."/>
            <person name="Couloux A."/>
            <person name="Denny R."/>
            <person name="Deshpande S."/>
            <person name="Dai X."/>
            <person name="Doyle J.J."/>
            <person name="Dudez A.M."/>
            <person name="Farmer A.D."/>
            <person name="Fouteau S."/>
            <person name="Franken C."/>
            <person name="Gibelin C."/>
            <person name="Gish J."/>
            <person name="Goldstein S."/>
            <person name="Gonzalez A.J."/>
            <person name="Green P.J."/>
            <person name="Hallab A."/>
            <person name="Hartog M."/>
            <person name="Hua A."/>
            <person name="Humphray S.J."/>
            <person name="Jeong D.H."/>
            <person name="Jing Y."/>
            <person name="Jocker A."/>
            <person name="Kenton S.M."/>
            <person name="Kim D.J."/>
            <person name="Klee K."/>
            <person name="Lai H."/>
            <person name="Lang C."/>
            <person name="Lin S."/>
            <person name="Macmil S.L."/>
            <person name="Magdelenat G."/>
            <person name="Matthews L."/>
            <person name="McCorrison J."/>
            <person name="Monaghan E.L."/>
            <person name="Mun J.H."/>
            <person name="Najar F.Z."/>
            <person name="Nicholson C."/>
            <person name="Noirot C."/>
            <person name="O'Bleness M."/>
            <person name="Paule C.R."/>
            <person name="Poulain J."/>
            <person name="Prion F."/>
            <person name="Qin B."/>
            <person name="Qu C."/>
            <person name="Retzel E.F."/>
            <person name="Riddle C."/>
            <person name="Sallet E."/>
            <person name="Samain S."/>
            <person name="Samson N."/>
            <person name="Sanders I."/>
            <person name="Saurat O."/>
            <person name="Scarpelli C."/>
            <person name="Schiex T."/>
            <person name="Segurens B."/>
            <person name="Severin A.J."/>
            <person name="Sherrier D.J."/>
            <person name="Shi R."/>
            <person name="Sims S."/>
            <person name="Singer S.R."/>
            <person name="Sinharoy S."/>
            <person name="Sterck L."/>
            <person name="Viollet A."/>
            <person name="Wang B.B."/>
            <person name="Wang K."/>
            <person name="Wang M."/>
            <person name="Wang X."/>
            <person name="Warfsmann J."/>
            <person name="Weissenbach J."/>
            <person name="White D.D."/>
            <person name="White J.D."/>
            <person name="Wiley G.B."/>
            <person name="Wincker P."/>
            <person name="Xing Y."/>
            <person name="Yang L."/>
            <person name="Yao Z."/>
            <person name="Ying F."/>
            <person name="Zhai J."/>
            <person name="Zhou L."/>
            <person name="Zuber A."/>
            <person name="Denarie J."/>
            <person name="Dixon R.A."/>
            <person name="May G.D."/>
            <person name="Schwartz D.C."/>
            <person name="Rogers J."/>
            <person name="Quetier F."/>
            <person name="Town C.D."/>
            <person name="Roe B.A."/>
        </authorList>
    </citation>
    <scope>NUCLEOTIDE SEQUENCE [LARGE SCALE GENOMIC DNA]</scope>
    <source>
        <strain evidence="6">A17</strain>
        <strain evidence="8 9">cv. Jemalong A17</strain>
    </source>
</reference>
<dbReference type="PANTHER" id="PTHR45931">
    <property type="entry name" value="SI:CH211-59O9.10"/>
    <property type="match status" value="1"/>
</dbReference>
<evidence type="ECO:0000259" key="5">
    <source>
        <dbReference type="PROSITE" id="PS50089"/>
    </source>
</evidence>
<dbReference type="EMBL" id="PSQE01000003">
    <property type="protein sequence ID" value="RHN66073.1"/>
    <property type="molecule type" value="Genomic_DNA"/>
</dbReference>
<dbReference type="EC" id="6.2.1.45" evidence="7"/>
<dbReference type="SMART" id="SM00184">
    <property type="entry name" value="RING"/>
    <property type="match status" value="1"/>
</dbReference>
<gene>
    <name evidence="6" type="ordered locus">MTR_3g025510</name>
    <name evidence="7" type="ORF">MtrunA17_Chr3g0086801</name>
</gene>
<name>G7IZ80_MEDTR</name>
<evidence type="ECO:0000313" key="7">
    <source>
        <dbReference type="EMBL" id="RHN66073.1"/>
    </source>
</evidence>
<dbReference type="PaxDb" id="3880-AES69216"/>
<dbReference type="GO" id="GO:0008270">
    <property type="term" value="F:zinc ion binding"/>
    <property type="evidence" value="ECO:0007669"/>
    <property type="project" value="UniProtKB-KW"/>
</dbReference>
<dbReference type="GO" id="GO:0004839">
    <property type="term" value="F:ubiquitin activating enzyme activity"/>
    <property type="evidence" value="ECO:0007669"/>
    <property type="project" value="UniProtKB-EC"/>
</dbReference>
<dbReference type="InterPro" id="IPR051834">
    <property type="entry name" value="RING_finger_E3_ligase"/>
</dbReference>
<dbReference type="STRING" id="3880.G7IZ80"/>
<dbReference type="Gramene" id="rna13985">
    <property type="protein sequence ID" value="RHN66073.1"/>
    <property type="gene ID" value="gene13985"/>
</dbReference>
<dbReference type="EMBL" id="CM001219">
    <property type="protein sequence ID" value="AES69216.1"/>
    <property type="molecule type" value="Genomic_DNA"/>
</dbReference>
<dbReference type="InterPro" id="IPR001841">
    <property type="entry name" value="Znf_RING"/>
</dbReference>
<sequence>MEQHQRRTRRSVFIEDNDSVMILDAIDLNPPPLYHTLTRNPSRRFTRNLIRSTTTTPYIDGHYIFHVINHINENHTSRRSGVRHVYHNLPRVEIEEGMKCEALMCSICLVELSVGSKAIRLPCSHIYHDECIMKWLDRSNTCPMCRQSVSHTSS</sequence>
<dbReference type="SUPFAM" id="SSF57850">
    <property type="entry name" value="RING/U-box"/>
    <property type="match status" value="1"/>
</dbReference>
<dbReference type="Proteomes" id="UP000265566">
    <property type="component" value="Chromosome 3"/>
</dbReference>
<dbReference type="HOGENOM" id="CLU_1828180_0_0_1"/>
<dbReference type="Gene3D" id="3.30.40.10">
    <property type="entry name" value="Zinc/RING finger domain, C3HC4 (zinc finger)"/>
    <property type="match status" value="1"/>
</dbReference>
<evidence type="ECO:0000256" key="1">
    <source>
        <dbReference type="ARBA" id="ARBA00022723"/>
    </source>
</evidence>
<dbReference type="EnsemblPlants" id="AES69216">
    <property type="protein sequence ID" value="AES69216"/>
    <property type="gene ID" value="MTR_3g025510"/>
</dbReference>
<evidence type="ECO:0000256" key="3">
    <source>
        <dbReference type="ARBA" id="ARBA00022833"/>
    </source>
</evidence>
<dbReference type="GO" id="GO:0005737">
    <property type="term" value="C:cytoplasm"/>
    <property type="evidence" value="ECO:0000318"/>
    <property type="project" value="GO_Central"/>
</dbReference>
<dbReference type="SMART" id="SM00744">
    <property type="entry name" value="RINGv"/>
    <property type="match status" value="1"/>
</dbReference>
<keyword evidence="1" id="KW-0479">Metal-binding</keyword>
<reference evidence="8" key="3">
    <citation type="submission" date="2015-04" db="UniProtKB">
        <authorList>
            <consortium name="EnsemblPlants"/>
        </authorList>
    </citation>
    <scope>IDENTIFICATION</scope>
    <source>
        <strain evidence="8">cv. Jemalong A17</strain>
    </source>
</reference>
<dbReference type="GO" id="GO:0016567">
    <property type="term" value="P:protein ubiquitination"/>
    <property type="evidence" value="ECO:0000318"/>
    <property type="project" value="GO_Central"/>
</dbReference>
<reference evidence="7" key="4">
    <citation type="journal article" date="2018" name="Nat. Plants">
        <title>Whole-genome landscape of Medicago truncatula symbiotic genes.</title>
        <authorList>
            <person name="Pecrix Y."/>
            <person name="Gamas P."/>
            <person name="Carrere S."/>
        </authorList>
    </citation>
    <scope>NUCLEOTIDE SEQUENCE</scope>
    <source>
        <tissue evidence="7">Leaves</tissue>
    </source>
</reference>
<dbReference type="Pfam" id="PF13639">
    <property type="entry name" value="zf-RING_2"/>
    <property type="match status" value="1"/>
</dbReference>
<proteinExistence type="predicted"/>
<keyword evidence="9" id="KW-1185">Reference proteome</keyword>
<feature type="domain" description="RING-type" evidence="5">
    <location>
        <begin position="105"/>
        <end position="146"/>
    </location>
</feature>
<evidence type="ECO:0000313" key="9">
    <source>
        <dbReference type="Proteomes" id="UP000002051"/>
    </source>
</evidence>
<evidence type="ECO:0000256" key="2">
    <source>
        <dbReference type="ARBA" id="ARBA00022771"/>
    </source>
</evidence>
<dbReference type="InterPro" id="IPR013083">
    <property type="entry name" value="Znf_RING/FYVE/PHD"/>
</dbReference>
<evidence type="ECO:0000313" key="6">
    <source>
        <dbReference type="EMBL" id="AES69216.1"/>
    </source>
</evidence>
<keyword evidence="3" id="KW-0862">Zinc</keyword>
<dbReference type="EC" id="2.3.2.-" evidence="7"/>
<dbReference type="AlphaFoldDB" id="G7IZ80"/>
<keyword evidence="7" id="KW-0436">Ligase</keyword>
<keyword evidence="7" id="KW-0808">Transferase</keyword>
<evidence type="ECO:0000256" key="4">
    <source>
        <dbReference type="PROSITE-ProRule" id="PRU00175"/>
    </source>
</evidence>
<dbReference type="PANTHER" id="PTHR45931:SF16">
    <property type="entry name" value="RING_U-BOX SUPERFAMILY PROTEIN"/>
    <property type="match status" value="1"/>
</dbReference>
<keyword evidence="2 4" id="KW-0863">Zinc-finger</keyword>
<dbReference type="eggNOG" id="KOG0800">
    <property type="taxonomic scope" value="Eukaryota"/>
</dbReference>
<protein>
    <submittedName>
        <fullName evidence="6">Anaphase-promoting complex subunit 11 RING-H2 finger protein</fullName>
    </submittedName>
    <submittedName>
        <fullName evidence="7">Putative aminoacyltransferase, E1 ubiquitin-activating enzyme</fullName>
        <ecNumber evidence="7">2.3.2.-</ecNumber>
        <ecNumber evidence="7">6.2.1.45</ecNumber>
    </submittedName>
</protein>
<accession>G7IZ80</accession>
<keyword evidence="7" id="KW-0012">Acyltransferase</keyword>
<dbReference type="InterPro" id="IPR011016">
    <property type="entry name" value="Znf_RING-CH"/>
</dbReference>
<dbReference type="GO" id="GO:0061630">
    <property type="term" value="F:ubiquitin protein ligase activity"/>
    <property type="evidence" value="ECO:0000318"/>
    <property type="project" value="GO_Central"/>
</dbReference>
<reference evidence="6 9" key="2">
    <citation type="journal article" date="2014" name="BMC Genomics">
        <title>An improved genome release (version Mt4.0) for the model legume Medicago truncatula.</title>
        <authorList>
            <person name="Tang H."/>
            <person name="Krishnakumar V."/>
            <person name="Bidwell S."/>
            <person name="Rosen B."/>
            <person name="Chan A."/>
            <person name="Zhou S."/>
            <person name="Gentzbittel L."/>
            <person name="Childs K.L."/>
            <person name="Yandell M."/>
            <person name="Gundlach H."/>
            <person name="Mayer K.F."/>
            <person name="Schwartz D.C."/>
            <person name="Town C.D."/>
        </authorList>
    </citation>
    <scope>GENOME REANNOTATION</scope>
    <source>
        <strain evidence="8 9">cv. Jemalong A17</strain>
    </source>
</reference>
<organism evidence="6 9">
    <name type="scientific">Medicago truncatula</name>
    <name type="common">Barrel medic</name>
    <name type="synonym">Medicago tribuloides</name>
    <dbReference type="NCBI Taxonomy" id="3880"/>
    <lineage>
        <taxon>Eukaryota</taxon>
        <taxon>Viridiplantae</taxon>
        <taxon>Streptophyta</taxon>
        <taxon>Embryophyta</taxon>
        <taxon>Tracheophyta</taxon>
        <taxon>Spermatophyta</taxon>
        <taxon>Magnoliopsida</taxon>
        <taxon>eudicotyledons</taxon>
        <taxon>Gunneridae</taxon>
        <taxon>Pentapetalae</taxon>
        <taxon>rosids</taxon>
        <taxon>fabids</taxon>
        <taxon>Fabales</taxon>
        <taxon>Fabaceae</taxon>
        <taxon>Papilionoideae</taxon>
        <taxon>50 kb inversion clade</taxon>
        <taxon>NPAAA clade</taxon>
        <taxon>Hologalegina</taxon>
        <taxon>IRL clade</taxon>
        <taxon>Trifolieae</taxon>
        <taxon>Medicago</taxon>
    </lineage>
</organism>
<dbReference type="Proteomes" id="UP000002051">
    <property type="component" value="Chromosome 3"/>
</dbReference>
<dbReference type="PROSITE" id="PS50089">
    <property type="entry name" value="ZF_RING_2"/>
    <property type="match status" value="1"/>
</dbReference>
<evidence type="ECO:0000313" key="8">
    <source>
        <dbReference type="EnsemblPlants" id="AES69216"/>
    </source>
</evidence>